<name>R8VXA9_9FIRM</name>
<gene>
    <name evidence="1" type="ORF">HMPREF1526_01894</name>
</gene>
<sequence length="84" mass="9554">MNRDKARELLEKELRIRPTVKASAIFTGKHGSMGFHAGRFYAVTVVKRKGEVVLIAPDDGLKCPYSSLDAMLRNWHILLVIFNR</sequence>
<proteinExistence type="predicted"/>
<dbReference type="Proteomes" id="UP000013981">
    <property type="component" value="Unassembled WGS sequence"/>
</dbReference>
<evidence type="ECO:0000313" key="2">
    <source>
        <dbReference type="Proteomes" id="UP000013981"/>
    </source>
</evidence>
<dbReference type="RefSeq" id="WP_016148028.1">
    <property type="nucleotide sequence ID" value="NZ_KB976104.1"/>
</dbReference>
<dbReference type="HOGENOM" id="CLU_2521345_0_0_9"/>
<comment type="caution">
    <text evidence="1">The sequence shown here is derived from an EMBL/GenBank/DDBJ whole genome shotgun (WGS) entry which is preliminary data.</text>
</comment>
<dbReference type="AlphaFoldDB" id="R8VXA9"/>
<reference evidence="1 2" key="1">
    <citation type="submission" date="2013-01" db="EMBL/GenBank/DDBJ databases">
        <title>The Genome Sequence of Butyricicoccus pullicaecorum 1.2.</title>
        <authorList>
            <consortium name="The Broad Institute Genome Sequencing Platform"/>
            <person name="Earl A."/>
            <person name="Ward D."/>
            <person name="Feldgarden M."/>
            <person name="Gevers D."/>
            <person name="Van Immerseel F."/>
            <person name="Eeckhaut V."/>
            <person name="Walker B."/>
            <person name="Young S.K."/>
            <person name="Zeng Q."/>
            <person name="Gargeya S."/>
            <person name="Fitzgerald M."/>
            <person name="Haas B."/>
            <person name="Abouelleil A."/>
            <person name="Alvarado L."/>
            <person name="Arachchi H.M."/>
            <person name="Berlin A.M."/>
            <person name="Chapman S.B."/>
            <person name="Dewar J."/>
            <person name="Goldberg J."/>
            <person name="Griggs A."/>
            <person name="Gujja S."/>
            <person name="Hansen M."/>
            <person name="Howarth C."/>
            <person name="Imamovic A."/>
            <person name="Larimer J."/>
            <person name="McCowan C."/>
            <person name="Murphy C."/>
            <person name="Neiman D."/>
            <person name="Pearson M."/>
            <person name="Priest M."/>
            <person name="Roberts A."/>
            <person name="Saif S."/>
            <person name="Shea T."/>
            <person name="Sisk P."/>
            <person name="Sykes S."/>
            <person name="Wortman J."/>
            <person name="Nusbaum C."/>
            <person name="Birren B."/>
        </authorList>
    </citation>
    <scope>NUCLEOTIDE SEQUENCE [LARGE SCALE GENOMIC DNA]</scope>
    <source>
        <strain evidence="1 2">1.2</strain>
    </source>
</reference>
<organism evidence="1 2">
    <name type="scientific">Butyricicoccus pullicaecorum 1.2</name>
    <dbReference type="NCBI Taxonomy" id="1203606"/>
    <lineage>
        <taxon>Bacteria</taxon>
        <taxon>Bacillati</taxon>
        <taxon>Bacillota</taxon>
        <taxon>Clostridia</taxon>
        <taxon>Eubacteriales</taxon>
        <taxon>Butyricicoccaceae</taxon>
        <taxon>Butyricicoccus</taxon>
    </lineage>
</organism>
<accession>R8VXA9</accession>
<keyword evidence="2" id="KW-1185">Reference proteome</keyword>
<protein>
    <submittedName>
        <fullName evidence="1">Uncharacterized protein</fullName>
    </submittedName>
</protein>
<dbReference type="EMBL" id="AQOB01000006">
    <property type="protein sequence ID" value="EOQ37203.1"/>
    <property type="molecule type" value="Genomic_DNA"/>
</dbReference>
<evidence type="ECO:0000313" key="1">
    <source>
        <dbReference type="EMBL" id="EOQ37203.1"/>
    </source>
</evidence>